<proteinExistence type="inferred from homology"/>
<dbReference type="GO" id="GO:0036424">
    <property type="term" value="F:L-phosphoserine phosphatase activity"/>
    <property type="evidence" value="ECO:0007669"/>
    <property type="project" value="TreeGrafter"/>
</dbReference>
<dbReference type="InterPro" id="IPR023214">
    <property type="entry name" value="HAD_sf"/>
</dbReference>
<dbReference type="EMBL" id="CP071182">
    <property type="protein sequence ID" value="QSO48309.1"/>
    <property type="molecule type" value="Genomic_DNA"/>
</dbReference>
<dbReference type="InterPro" id="IPR036412">
    <property type="entry name" value="HAD-like_sf"/>
</dbReference>
<dbReference type="InterPro" id="IPR050582">
    <property type="entry name" value="HAD-like_SerB"/>
</dbReference>
<dbReference type="AlphaFoldDB" id="A0A9X7W0D6"/>
<dbReference type="NCBIfam" id="TIGR01488">
    <property type="entry name" value="HAD-SF-IB"/>
    <property type="match status" value="1"/>
</dbReference>
<dbReference type="RefSeq" id="WP_206657644.1">
    <property type="nucleotide sequence ID" value="NZ_CP071182.1"/>
</dbReference>
<dbReference type="Pfam" id="PF12710">
    <property type="entry name" value="HAD"/>
    <property type="match status" value="1"/>
</dbReference>
<name>A0A9X7W0D6_9BACL</name>
<sequence>MKHYPVGVFCDFDGTISKSDLIASIAYEFAGQAGRDLVRRIQRRELSVREGVEAIFRAIPSARLPEITSYTEQLTVVREGFDQLVSGCIQRGWLFAVVSGGLDIFVHPVVQAYRSEIEVFCNHLDASGEYLSIEWDVTCDDLCDGGCGLCKPTVLRRFKPDNDVQVVIGDGVTDLKAAKEADYVFARDSLLRVCREQGIACTPFESLAEVIPTLEQEVSL</sequence>
<dbReference type="EC" id="3.1.3.-" evidence="3"/>
<evidence type="ECO:0000313" key="4">
    <source>
        <dbReference type="Proteomes" id="UP000663505"/>
    </source>
</evidence>
<keyword evidence="2 3" id="KW-0378">Hydrolase</keyword>
<protein>
    <submittedName>
        <fullName evidence="3">MtnX-like HAD-IB family phosphatase</fullName>
        <ecNumber evidence="3">3.1.3.-</ecNumber>
    </submittedName>
</protein>
<evidence type="ECO:0000313" key="3">
    <source>
        <dbReference type="EMBL" id="QSO48309.1"/>
    </source>
</evidence>
<evidence type="ECO:0000256" key="2">
    <source>
        <dbReference type="ARBA" id="ARBA00022801"/>
    </source>
</evidence>
<dbReference type="GO" id="GO:0005737">
    <property type="term" value="C:cytoplasm"/>
    <property type="evidence" value="ECO:0007669"/>
    <property type="project" value="TreeGrafter"/>
</dbReference>
<dbReference type="GO" id="GO:0006564">
    <property type="term" value="P:L-serine biosynthetic process"/>
    <property type="evidence" value="ECO:0007669"/>
    <property type="project" value="TreeGrafter"/>
</dbReference>
<keyword evidence="4" id="KW-1185">Reference proteome</keyword>
<dbReference type="PANTHER" id="PTHR43344:SF21">
    <property type="entry name" value="POLYOL PHOSPHATE PHOSPHATASE PYP1"/>
    <property type="match status" value="1"/>
</dbReference>
<dbReference type="SUPFAM" id="SSF56784">
    <property type="entry name" value="HAD-like"/>
    <property type="match status" value="1"/>
</dbReference>
<accession>A0A9X7W0D6</accession>
<dbReference type="Gene3D" id="3.40.50.1000">
    <property type="entry name" value="HAD superfamily/HAD-like"/>
    <property type="match status" value="1"/>
</dbReference>
<dbReference type="InterPro" id="IPR006384">
    <property type="entry name" value="HAD_hydro_PyrdxlP_Pase-like"/>
</dbReference>
<dbReference type="Proteomes" id="UP000663505">
    <property type="component" value="Chromosome"/>
</dbReference>
<dbReference type="PANTHER" id="PTHR43344">
    <property type="entry name" value="PHOSPHOSERINE PHOSPHATASE"/>
    <property type="match status" value="1"/>
</dbReference>
<reference evidence="3 4" key="1">
    <citation type="submission" date="2021-02" db="EMBL/GenBank/DDBJ databases">
        <title>Alicyclobacillus curvatus sp. nov. and Alicyclobacillus mengziensis sp. nov., two acidophilic bacteria isolated from acid mine drainage.</title>
        <authorList>
            <person name="Huang Y."/>
        </authorList>
    </citation>
    <scope>NUCLEOTIDE SEQUENCE [LARGE SCALE GENOMIC DNA]</scope>
    <source>
        <strain evidence="3 4">S30H14</strain>
    </source>
</reference>
<evidence type="ECO:0000256" key="1">
    <source>
        <dbReference type="ARBA" id="ARBA00009184"/>
    </source>
</evidence>
<dbReference type="NCBIfam" id="TIGR01489">
    <property type="entry name" value="DKMTPPase-SF"/>
    <property type="match status" value="1"/>
</dbReference>
<dbReference type="Gene3D" id="3.90.1470.20">
    <property type="match status" value="1"/>
</dbReference>
<dbReference type="GO" id="GO:0000287">
    <property type="term" value="F:magnesium ion binding"/>
    <property type="evidence" value="ECO:0007669"/>
    <property type="project" value="TreeGrafter"/>
</dbReference>
<comment type="similarity">
    <text evidence="1">Belongs to the HAD-like hydrolase superfamily. SerB family.</text>
</comment>
<dbReference type="KEGG" id="afx:JZ786_04790"/>
<gene>
    <name evidence="3" type="ORF">JZ786_04790</name>
</gene>
<organism evidence="3 4">
    <name type="scientific">Alicyclobacillus mengziensis</name>
    <dbReference type="NCBI Taxonomy" id="2931921"/>
    <lineage>
        <taxon>Bacteria</taxon>
        <taxon>Bacillati</taxon>
        <taxon>Bacillota</taxon>
        <taxon>Bacilli</taxon>
        <taxon>Bacillales</taxon>
        <taxon>Alicyclobacillaceae</taxon>
        <taxon>Alicyclobacillus</taxon>
    </lineage>
</organism>